<dbReference type="Proteomes" id="UP000827872">
    <property type="component" value="Linkage Group LG04"/>
</dbReference>
<protein>
    <submittedName>
        <fullName evidence="1">Uncharacterized protein</fullName>
    </submittedName>
</protein>
<accession>A0ACB8FGM7</accession>
<evidence type="ECO:0000313" key="1">
    <source>
        <dbReference type="EMBL" id="KAH8004407.1"/>
    </source>
</evidence>
<evidence type="ECO:0000313" key="2">
    <source>
        <dbReference type="Proteomes" id="UP000827872"/>
    </source>
</evidence>
<proteinExistence type="predicted"/>
<gene>
    <name evidence="1" type="ORF">K3G42_010782</name>
</gene>
<comment type="caution">
    <text evidence="1">The sequence shown here is derived from an EMBL/GenBank/DDBJ whole genome shotgun (WGS) entry which is preliminary data.</text>
</comment>
<dbReference type="EMBL" id="CM037617">
    <property type="protein sequence ID" value="KAH8004407.1"/>
    <property type="molecule type" value="Genomic_DNA"/>
</dbReference>
<reference evidence="1" key="1">
    <citation type="submission" date="2021-08" db="EMBL/GenBank/DDBJ databases">
        <title>The first chromosome-level gecko genome reveals the dynamic sex chromosomes of Neotropical dwarf geckos (Sphaerodactylidae: Sphaerodactylus).</title>
        <authorList>
            <person name="Pinto B.J."/>
            <person name="Keating S.E."/>
            <person name="Gamble T."/>
        </authorList>
    </citation>
    <scope>NUCLEOTIDE SEQUENCE</scope>
    <source>
        <strain evidence="1">TG3544</strain>
    </source>
</reference>
<keyword evidence="2" id="KW-1185">Reference proteome</keyword>
<name>A0ACB8FGM7_9SAUR</name>
<sequence>MVKDLSTCLPRAFGTIKAKANYEKEERRKELKRLRGEDTWMLSDVTARVEELEKEHSVAKKKKKEKRSKKPKKEKKRKKHKDEKNDSSDSPSVSGCLSG</sequence>
<organism evidence="1 2">
    <name type="scientific">Sphaerodactylus townsendi</name>
    <dbReference type="NCBI Taxonomy" id="933632"/>
    <lineage>
        <taxon>Eukaryota</taxon>
        <taxon>Metazoa</taxon>
        <taxon>Chordata</taxon>
        <taxon>Craniata</taxon>
        <taxon>Vertebrata</taxon>
        <taxon>Euteleostomi</taxon>
        <taxon>Lepidosauria</taxon>
        <taxon>Squamata</taxon>
        <taxon>Bifurcata</taxon>
        <taxon>Gekkota</taxon>
        <taxon>Sphaerodactylidae</taxon>
        <taxon>Sphaerodactylus</taxon>
    </lineage>
</organism>